<dbReference type="SUPFAM" id="SSF81606">
    <property type="entry name" value="PP2C-like"/>
    <property type="match status" value="1"/>
</dbReference>
<dbReference type="Gene3D" id="3.30.450.20">
    <property type="entry name" value="PAS domain"/>
    <property type="match status" value="2"/>
</dbReference>
<evidence type="ECO:0000256" key="2">
    <source>
        <dbReference type="SAM" id="Coils"/>
    </source>
</evidence>
<dbReference type="InterPro" id="IPR036457">
    <property type="entry name" value="PPM-type-like_dom_sf"/>
</dbReference>
<dbReference type="Gene3D" id="3.60.40.10">
    <property type="entry name" value="PPM-type phosphatase domain"/>
    <property type="match status" value="1"/>
</dbReference>
<keyword evidence="8" id="KW-1185">Reference proteome</keyword>
<dbReference type="RefSeq" id="WP_345701462.1">
    <property type="nucleotide sequence ID" value="NZ_BAABIS010000001.1"/>
</dbReference>
<dbReference type="EMBL" id="BAABIS010000001">
    <property type="protein sequence ID" value="GAA4883924.1"/>
    <property type="molecule type" value="Genomic_DNA"/>
</dbReference>
<dbReference type="PANTHER" id="PTHR43156">
    <property type="entry name" value="STAGE II SPORULATION PROTEIN E-RELATED"/>
    <property type="match status" value="1"/>
</dbReference>
<accession>A0ABP9ENZ5</accession>
<dbReference type="SUPFAM" id="SSF55785">
    <property type="entry name" value="PYP-like sensor domain (PAS domain)"/>
    <property type="match status" value="2"/>
</dbReference>
<dbReference type="CDD" id="cd00130">
    <property type="entry name" value="PAS"/>
    <property type="match status" value="1"/>
</dbReference>
<feature type="region of interest" description="Disordered" evidence="3">
    <location>
        <begin position="90"/>
        <end position="113"/>
    </location>
</feature>
<dbReference type="Gene3D" id="1.10.10.10">
    <property type="entry name" value="Winged helix-like DNA-binding domain superfamily/Winged helix DNA-binding domain"/>
    <property type="match status" value="1"/>
</dbReference>
<dbReference type="InterPro" id="IPR035965">
    <property type="entry name" value="PAS-like_dom_sf"/>
</dbReference>
<name>A0ABP9ENZ5_9ACTN</name>
<dbReference type="PROSITE" id="PS50921">
    <property type="entry name" value="ANTAR"/>
    <property type="match status" value="1"/>
</dbReference>
<evidence type="ECO:0000259" key="6">
    <source>
        <dbReference type="PROSITE" id="PS51746"/>
    </source>
</evidence>
<evidence type="ECO:0000259" key="5">
    <source>
        <dbReference type="PROSITE" id="PS50921"/>
    </source>
</evidence>
<dbReference type="PROSITE" id="PS51746">
    <property type="entry name" value="PPM_2"/>
    <property type="match status" value="1"/>
</dbReference>
<keyword evidence="1" id="KW-0378">Hydrolase</keyword>
<feature type="coiled-coil region" evidence="2">
    <location>
        <begin position="3"/>
        <end position="30"/>
    </location>
</feature>
<dbReference type="Pfam" id="PF07228">
    <property type="entry name" value="SpoIIE"/>
    <property type="match status" value="1"/>
</dbReference>
<dbReference type="Gene3D" id="2.10.70.100">
    <property type="match status" value="1"/>
</dbReference>
<dbReference type="InterPro" id="IPR000014">
    <property type="entry name" value="PAS"/>
</dbReference>
<dbReference type="Pfam" id="PF03861">
    <property type="entry name" value="ANTAR"/>
    <property type="match status" value="1"/>
</dbReference>
<dbReference type="SUPFAM" id="SSF55781">
    <property type="entry name" value="GAF domain-like"/>
    <property type="match status" value="1"/>
</dbReference>
<protein>
    <submittedName>
        <fullName evidence="7">SpoIIE family protein phosphatase</fullName>
    </submittedName>
</protein>
<feature type="domain" description="ANTAR" evidence="5">
    <location>
        <begin position="17"/>
        <end position="78"/>
    </location>
</feature>
<dbReference type="InterPro" id="IPR001932">
    <property type="entry name" value="PPM-type_phosphatase-like_dom"/>
</dbReference>
<organism evidence="7 8">
    <name type="scientific">Kitasatospora terrestris</name>
    <dbReference type="NCBI Taxonomy" id="258051"/>
    <lineage>
        <taxon>Bacteria</taxon>
        <taxon>Bacillati</taxon>
        <taxon>Actinomycetota</taxon>
        <taxon>Actinomycetes</taxon>
        <taxon>Kitasatosporales</taxon>
        <taxon>Streptomycetaceae</taxon>
        <taxon>Kitasatospora</taxon>
    </lineage>
</organism>
<comment type="caution">
    <text evidence="7">The sequence shown here is derived from an EMBL/GenBank/DDBJ whole genome shotgun (WGS) entry which is preliminary data.</text>
</comment>
<evidence type="ECO:0000313" key="7">
    <source>
        <dbReference type="EMBL" id="GAA4883924.1"/>
    </source>
</evidence>
<sequence length="796" mass="83969">MANTERSAEVRELAIRLRRAQRETDRLRGRLATRALTALAVGALAERLHCSPADADRQLAHLAQRAGMSVPALAADLVAALATEPPGPGAPPVVPVAPPSGGWNAPQAPNGGGGDAAVLVGAAGPTEPDGVSGAGGAAAGGEVERDAALAVRVVHDQAGVMLGTTAVVLWAVEESGALRPMAASGLRAAELAGWERVPPGVDTPAQRAVGAAGDAYGPVGPVAATPGRDGAPYRLALPVRRDGLTVGVLELAWPEQPADPTAAELRRLRALTEVCALVLSGEPEPPPAGTPYGDLVEAVLDPAVLLEPLHDAEGEVVDFRLLRFNRRFSDPGGRPPDELEGRTLLDVYPLAGAETVLDVLRRSWSTGRPTVRADLRVTFLTGAAVPTPTTVELAAAPVGGQLLLSWRLPEEQDRQAALLANAQRLARTGGFEEDLDSGETHWNERLYEIHGMPAGSSPMPLAALPAHVHPDDVPAVRRVLSAVLAHRRSASAVFRLVRPDGPARYTRLVAEPVTDDTGRVRAVRGAYQDVSAQHRTELALAATRERLADSEQESADRHRLALRLQQAIMPRVLPPLDRAGLRAAARYRPAAREERVGGDWYDAVLLPDDQVLLVVGDMAGHGVEAATGMVALRNALRGLAVTGAPPGPLLGWLNRAALELGDAATATAVCARYDPRRRELHWARAGHLPPVLIRGGAAEPLAMPHGVLLGADPHAAYEEHVERMEPGDILLLYTDGLVEQRERAVEEPLRELAAHLAAPADDLDVLLDRALARSPADTADDTCLIAIQVLEPVPEP</sequence>
<dbReference type="InterPro" id="IPR000700">
    <property type="entry name" value="PAS-assoc_C"/>
</dbReference>
<dbReference type="InterPro" id="IPR005561">
    <property type="entry name" value="ANTAR"/>
</dbReference>
<dbReference type="Pfam" id="PF08447">
    <property type="entry name" value="PAS_3"/>
    <property type="match status" value="1"/>
</dbReference>
<dbReference type="InterPro" id="IPR013655">
    <property type="entry name" value="PAS_fold_3"/>
</dbReference>
<feature type="domain" description="PPM-type phosphatase" evidence="6">
    <location>
        <begin position="578"/>
        <end position="789"/>
    </location>
</feature>
<proteinExistence type="predicted"/>
<gene>
    <name evidence="7" type="ORF">GCM10023235_75830</name>
</gene>
<keyword evidence="2" id="KW-0175">Coiled coil</keyword>
<dbReference type="PROSITE" id="PS50113">
    <property type="entry name" value="PAC"/>
    <property type="match status" value="1"/>
</dbReference>
<evidence type="ECO:0000256" key="3">
    <source>
        <dbReference type="SAM" id="MobiDB-lite"/>
    </source>
</evidence>
<dbReference type="SMART" id="SM00331">
    <property type="entry name" value="PP2C_SIG"/>
    <property type="match status" value="1"/>
</dbReference>
<dbReference type="Proteomes" id="UP001501752">
    <property type="component" value="Unassembled WGS sequence"/>
</dbReference>
<dbReference type="InterPro" id="IPR036388">
    <property type="entry name" value="WH-like_DNA-bd_sf"/>
</dbReference>
<dbReference type="PANTHER" id="PTHR43156:SF2">
    <property type="entry name" value="STAGE II SPORULATION PROTEIN E"/>
    <property type="match status" value="1"/>
</dbReference>
<dbReference type="InterPro" id="IPR052016">
    <property type="entry name" value="Bact_Sigma-Reg"/>
</dbReference>
<feature type="domain" description="PAC" evidence="4">
    <location>
        <begin position="490"/>
        <end position="542"/>
    </location>
</feature>
<evidence type="ECO:0000259" key="4">
    <source>
        <dbReference type="PROSITE" id="PS50113"/>
    </source>
</evidence>
<evidence type="ECO:0000256" key="1">
    <source>
        <dbReference type="ARBA" id="ARBA00022801"/>
    </source>
</evidence>
<reference evidence="8" key="1">
    <citation type="journal article" date="2019" name="Int. J. Syst. Evol. Microbiol.">
        <title>The Global Catalogue of Microorganisms (GCM) 10K type strain sequencing project: providing services to taxonomists for standard genome sequencing and annotation.</title>
        <authorList>
            <consortium name="The Broad Institute Genomics Platform"/>
            <consortium name="The Broad Institute Genome Sequencing Center for Infectious Disease"/>
            <person name="Wu L."/>
            <person name="Ma J."/>
        </authorList>
    </citation>
    <scope>NUCLEOTIDE SEQUENCE [LARGE SCALE GENOMIC DNA]</scope>
    <source>
        <strain evidence="8">JCM 13006</strain>
    </source>
</reference>
<dbReference type="SMART" id="SM01012">
    <property type="entry name" value="ANTAR"/>
    <property type="match status" value="1"/>
</dbReference>
<evidence type="ECO:0000313" key="8">
    <source>
        <dbReference type="Proteomes" id="UP001501752"/>
    </source>
</evidence>